<keyword evidence="2" id="KW-0812">Transmembrane</keyword>
<dbReference type="AlphaFoldDB" id="A0A915I714"/>
<sequence length="106" mass="11468">MNAYDTCNILSEENYSVVMVLTAFKILFCGLTDDKTRRRCFINLGKSAKIVLNNTKANGDFLRKLAEMPTGSLVKSTRGLSIPHHMTYKQPGGGGGKDAAAGLRTG</sequence>
<keyword evidence="2" id="KW-0472">Membrane</keyword>
<evidence type="ECO:0000256" key="2">
    <source>
        <dbReference type="SAM" id="Phobius"/>
    </source>
</evidence>
<evidence type="ECO:0000313" key="4">
    <source>
        <dbReference type="WBParaSite" id="nRc.2.0.1.t09933-RA"/>
    </source>
</evidence>
<dbReference type="WBParaSite" id="nRc.2.0.1.t09933-RA">
    <property type="protein sequence ID" value="nRc.2.0.1.t09933-RA"/>
    <property type="gene ID" value="nRc.2.0.1.g09933"/>
</dbReference>
<organism evidence="3 4">
    <name type="scientific">Romanomermis culicivorax</name>
    <name type="common">Nematode worm</name>
    <dbReference type="NCBI Taxonomy" id="13658"/>
    <lineage>
        <taxon>Eukaryota</taxon>
        <taxon>Metazoa</taxon>
        <taxon>Ecdysozoa</taxon>
        <taxon>Nematoda</taxon>
        <taxon>Enoplea</taxon>
        <taxon>Dorylaimia</taxon>
        <taxon>Mermithida</taxon>
        <taxon>Mermithoidea</taxon>
        <taxon>Mermithidae</taxon>
        <taxon>Romanomermis</taxon>
    </lineage>
</organism>
<name>A0A915I714_ROMCU</name>
<proteinExistence type="predicted"/>
<feature type="transmembrane region" description="Helical" evidence="2">
    <location>
        <begin position="15"/>
        <end position="32"/>
    </location>
</feature>
<accession>A0A915I714</accession>
<dbReference type="Proteomes" id="UP000887565">
    <property type="component" value="Unplaced"/>
</dbReference>
<keyword evidence="2" id="KW-1133">Transmembrane helix</keyword>
<reference evidence="4" key="1">
    <citation type="submission" date="2022-11" db="UniProtKB">
        <authorList>
            <consortium name="WormBaseParasite"/>
        </authorList>
    </citation>
    <scope>IDENTIFICATION</scope>
</reference>
<evidence type="ECO:0000256" key="1">
    <source>
        <dbReference type="SAM" id="MobiDB-lite"/>
    </source>
</evidence>
<evidence type="ECO:0000313" key="3">
    <source>
        <dbReference type="Proteomes" id="UP000887565"/>
    </source>
</evidence>
<keyword evidence="3" id="KW-1185">Reference proteome</keyword>
<feature type="region of interest" description="Disordered" evidence="1">
    <location>
        <begin position="85"/>
        <end position="106"/>
    </location>
</feature>
<protein>
    <submittedName>
        <fullName evidence="4">Uncharacterized protein</fullName>
    </submittedName>
</protein>